<dbReference type="RefSeq" id="WP_085124356.1">
    <property type="nucleotide sequence ID" value="NZ_FWZX01000017.1"/>
</dbReference>
<feature type="transmembrane region" description="Helical" evidence="7">
    <location>
        <begin position="175"/>
        <end position="192"/>
    </location>
</feature>
<dbReference type="STRING" id="560819.SAMN05428998_117131"/>
<evidence type="ECO:0000259" key="8">
    <source>
        <dbReference type="PROSITE" id="PS50928"/>
    </source>
</evidence>
<keyword evidence="5 7" id="KW-1133">Transmembrane helix</keyword>
<evidence type="ECO:0000256" key="6">
    <source>
        <dbReference type="ARBA" id="ARBA00023136"/>
    </source>
</evidence>
<feature type="domain" description="ABC transmembrane type-1" evidence="8">
    <location>
        <begin position="69"/>
        <end position="249"/>
    </location>
</feature>
<reference evidence="9 10" key="1">
    <citation type="submission" date="2017-04" db="EMBL/GenBank/DDBJ databases">
        <authorList>
            <person name="Afonso C.L."/>
            <person name="Miller P.J."/>
            <person name="Scott M.A."/>
            <person name="Spackman E."/>
            <person name="Goraichik I."/>
            <person name="Dimitrov K.M."/>
            <person name="Suarez D.L."/>
            <person name="Swayne D.E."/>
        </authorList>
    </citation>
    <scope>NUCLEOTIDE SEQUENCE [LARGE SCALE GENOMIC DNA]</scope>
    <source>
        <strain evidence="9 10">USBA 355</strain>
    </source>
</reference>
<sequence>MTPGRHAAPYLVGGAFLASLVAAWEIAGRSADSALAAVLPPPSQFLSVLLDSGFRIGLGSQAVPLAQSILSTLLRVFGGMAIAFVAAVATGALLSLSRFATWCFSPLLYILAPIAPIAWIPTAIVVFGISNVTAVFIVFMGVYFILTIATLAEIRRIPEEYLTVAANLGARPGERWLRVVLPAILPGVFTLLRTNFIAAWMAVLVAEMVGLRDGLGAIIMMGRNLFNSDLIMLGMAVIGIAGFLVDRLLMLIGTRLIWWRV</sequence>
<evidence type="ECO:0000256" key="7">
    <source>
        <dbReference type="RuleBase" id="RU363032"/>
    </source>
</evidence>
<dbReference type="CDD" id="cd06261">
    <property type="entry name" value="TM_PBP2"/>
    <property type="match status" value="1"/>
</dbReference>
<dbReference type="Pfam" id="PF00528">
    <property type="entry name" value="BPD_transp_1"/>
    <property type="match status" value="1"/>
</dbReference>
<evidence type="ECO:0000256" key="3">
    <source>
        <dbReference type="ARBA" id="ARBA00022475"/>
    </source>
</evidence>
<evidence type="ECO:0000256" key="2">
    <source>
        <dbReference type="ARBA" id="ARBA00022448"/>
    </source>
</evidence>
<feature type="transmembrane region" description="Helical" evidence="7">
    <location>
        <begin position="230"/>
        <end position="258"/>
    </location>
</feature>
<dbReference type="InterPro" id="IPR000515">
    <property type="entry name" value="MetI-like"/>
</dbReference>
<accession>A0A1Y6CDM1</accession>
<organism evidence="9 10">
    <name type="scientific">Tistlia consotensis USBA 355</name>
    <dbReference type="NCBI Taxonomy" id="560819"/>
    <lineage>
        <taxon>Bacteria</taxon>
        <taxon>Pseudomonadati</taxon>
        <taxon>Pseudomonadota</taxon>
        <taxon>Alphaproteobacteria</taxon>
        <taxon>Rhodospirillales</taxon>
        <taxon>Rhodovibrionaceae</taxon>
        <taxon>Tistlia</taxon>
    </lineage>
</organism>
<keyword evidence="10" id="KW-1185">Reference proteome</keyword>
<dbReference type="AlphaFoldDB" id="A0A1Y6CDM1"/>
<feature type="transmembrane region" description="Helical" evidence="7">
    <location>
        <begin position="135"/>
        <end position="154"/>
    </location>
</feature>
<comment type="similarity">
    <text evidence="7">Belongs to the binding-protein-dependent transport system permease family.</text>
</comment>
<dbReference type="SUPFAM" id="SSF161098">
    <property type="entry name" value="MetI-like"/>
    <property type="match status" value="1"/>
</dbReference>
<comment type="subcellular location">
    <subcellularLocation>
        <location evidence="1 7">Cell membrane</location>
        <topology evidence="1 7">Multi-pass membrane protein</topology>
    </subcellularLocation>
</comment>
<dbReference type="GO" id="GO:0055085">
    <property type="term" value="P:transmembrane transport"/>
    <property type="evidence" value="ECO:0007669"/>
    <property type="project" value="InterPro"/>
</dbReference>
<keyword evidence="4 7" id="KW-0812">Transmembrane</keyword>
<dbReference type="Gene3D" id="1.10.3720.10">
    <property type="entry name" value="MetI-like"/>
    <property type="match status" value="1"/>
</dbReference>
<keyword evidence="2 7" id="KW-0813">Transport</keyword>
<gene>
    <name evidence="9" type="ORF">SAMN05428998_117131</name>
</gene>
<feature type="transmembrane region" description="Helical" evidence="7">
    <location>
        <begin position="108"/>
        <end position="129"/>
    </location>
</feature>
<proteinExistence type="inferred from homology"/>
<dbReference type="Proteomes" id="UP000192917">
    <property type="component" value="Unassembled WGS sequence"/>
</dbReference>
<dbReference type="GO" id="GO:0005886">
    <property type="term" value="C:plasma membrane"/>
    <property type="evidence" value="ECO:0007669"/>
    <property type="project" value="UniProtKB-SubCell"/>
</dbReference>
<dbReference type="PANTHER" id="PTHR30151">
    <property type="entry name" value="ALKANE SULFONATE ABC TRANSPORTER-RELATED, MEMBRANE SUBUNIT"/>
    <property type="match status" value="1"/>
</dbReference>
<name>A0A1Y6CDM1_9PROT</name>
<evidence type="ECO:0000256" key="4">
    <source>
        <dbReference type="ARBA" id="ARBA00022692"/>
    </source>
</evidence>
<evidence type="ECO:0000256" key="1">
    <source>
        <dbReference type="ARBA" id="ARBA00004651"/>
    </source>
</evidence>
<evidence type="ECO:0000313" key="10">
    <source>
        <dbReference type="Proteomes" id="UP000192917"/>
    </source>
</evidence>
<protein>
    <submittedName>
        <fullName evidence="9">NitT/TauT family transport system permease protein</fullName>
    </submittedName>
</protein>
<dbReference type="PROSITE" id="PS50928">
    <property type="entry name" value="ABC_TM1"/>
    <property type="match status" value="1"/>
</dbReference>
<feature type="transmembrane region" description="Helical" evidence="7">
    <location>
        <begin position="73"/>
        <end position="96"/>
    </location>
</feature>
<dbReference type="PANTHER" id="PTHR30151:SF0">
    <property type="entry name" value="ABC TRANSPORTER PERMEASE PROTEIN MJ0413-RELATED"/>
    <property type="match status" value="1"/>
</dbReference>
<keyword evidence="6 7" id="KW-0472">Membrane</keyword>
<dbReference type="InterPro" id="IPR035906">
    <property type="entry name" value="MetI-like_sf"/>
</dbReference>
<evidence type="ECO:0000313" key="9">
    <source>
        <dbReference type="EMBL" id="SMF49031.1"/>
    </source>
</evidence>
<keyword evidence="3" id="KW-1003">Cell membrane</keyword>
<dbReference type="EMBL" id="FWZX01000017">
    <property type="protein sequence ID" value="SMF49031.1"/>
    <property type="molecule type" value="Genomic_DNA"/>
</dbReference>
<evidence type="ECO:0000256" key="5">
    <source>
        <dbReference type="ARBA" id="ARBA00022989"/>
    </source>
</evidence>